<dbReference type="Pfam" id="PF05707">
    <property type="entry name" value="Zot"/>
    <property type="match status" value="1"/>
</dbReference>
<dbReference type="AlphaFoldDB" id="A0A1S1N1M7"/>
<dbReference type="InterPro" id="IPR008900">
    <property type="entry name" value="Zot_N"/>
</dbReference>
<dbReference type="Proteomes" id="UP000179786">
    <property type="component" value="Unassembled WGS sequence"/>
</dbReference>
<reference evidence="2 3" key="1">
    <citation type="submission" date="2016-09" db="EMBL/GenBank/DDBJ databases">
        <title>Pseudoalteromonas amylolytica sp. nov., isolated from the surface seawater.</title>
        <authorList>
            <person name="Wu Y.-H."/>
            <person name="Cheng H."/>
            <person name="Jin X.-B."/>
            <person name="Wang C.-S."/>
            <person name="Xu X.-W."/>
        </authorList>
    </citation>
    <scope>NUCLEOTIDE SEQUENCE [LARGE SCALE GENOMIC DNA]</scope>
    <source>
        <strain evidence="2 3">JW1</strain>
    </source>
</reference>
<keyword evidence="3" id="KW-1185">Reference proteome</keyword>
<dbReference type="OrthoDB" id="8479507at2"/>
<dbReference type="STRING" id="1859457.BET10_01830"/>
<evidence type="ECO:0000259" key="1">
    <source>
        <dbReference type="Pfam" id="PF05707"/>
    </source>
</evidence>
<dbReference type="EMBL" id="MKJU01000002">
    <property type="protein sequence ID" value="OHU93253.1"/>
    <property type="molecule type" value="Genomic_DNA"/>
</dbReference>
<organism evidence="2 3">
    <name type="scientific">Pseudoalteromonas amylolytica</name>
    <dbReference type="NCBI Taxonomy" id="1859457"/>
    <lineage>
        <taxon>Bacteria</taxon>
        <taxon>Pseudomonadati</taxon>
        <taxon>Pseudomonadota</taxon>
        <taxon>Gammaproteobacteria</taxon>
        <taxon>Alteromonadales</taxon>
        <taxon>Pseudoalteromonadaceae</taxon>
        <taxon>Pseudoalteromonas</taxon>
    </lineage>
</organism>
<name>A0A1S1N1M7_9GAMM</name>
<accession>A0A1S1N1M7</accession>
<evidence type="ECO:0000313" key="3">
    <source>
        <dbReference type="Proteomes" id="UP000179786"/>
    </source>
</evidence>
<protein>
    <recommendedName>
        <fullName evidence="1">Zona occludens toxin N-terminal domain-containing protein</fullName>
    </recommendedName>
</protein>
<proteinExistence type="predicted"/>
<feature type="domain" description="Zona occludens toxin N-terminal" evidence="1">
    <location>
        <begin position="2"/>
        <end position="198"/>
    </location>
</feature>
<evidence type="ECO:0000313" key="2">
    <source>
        <dbReference type="EMBL" id="OHU93253.1"/>
    </source>
</evidence>
<gene>
    <name evidence="2" type="ORF">BET10_01830</name>
</gene>
<dbReference type="Gene3D" id="3.40.50.300">
    <property type="entry name" value="P-loop containing nucleotide triphosphate hydrolases"/>
    <property type="match status" value="1"/>
</dbReference>
<dbReference type="RefSeq" id="WP_070982776.1">
    <property type="nucleotide sequence ID" value="NZ_MKJU01000002.1"/>
</dbReference>
<sequence length="411" mass="47545">MIHGFSGRTGAGKSYECVVNHIIPMVTQKKRKIVTNIPLNIEKICSVYGEHCRELIHYVDGNWHDFGGERPFSRVEHYHQFDDWQNEQGQRCAFFIDEAHLCLPTGGTDKRTLEFYSLHRQYGFDIYLMTQHFRKIHRDIRDLVDNHYRCIKKSFLGQPDKYVLKIHNGGSSSNSTVVNTVEREYESRWFPFYKSHTKSEKSITEDSSEDIKKWWDNWYMKGSAIMLGVFLFILISAINTEPKNKSVETTAEPKIETIQQAQQPVAQQQTVLAQFQQPQNPNVVASVQQMPVQNESIRPTIYEQRPEPPRAAHPFHKVALHINGFSEYTDRGTIVKNYWIGASQNGQLIFEMSLRDLYLAGYDVMVRSECMIEVSFKDTYHDYITCDSPRIDVMPSESMPVANNMSGGEHG</sequence>
<dbReference type="InterPro" id="IPR027417">
    <property type="entry name" value="P-loop_NTPase"/>
</dbReference>
<comment type="caution">
    <text evidence="2">The sequence shown here is derived from an EMBL/GenBank/DDBJ whole genome shotgun (WGS) entry which is preliminary data.</text>
</comment>